<dbReference type="Proteomes" id="UP001172159">
    <property type="component" value="Unassembled WGS sequence"/>
</dbReference>
<reference evidence="2" key="1">
    <citation type="submission" date="2023-06" db="EMBL/GenBank/DDBJ databases">
        <title>Genome-scale phylogeny and comparative genomics of the fungal order Sordariales.</title>
        <authorList>
            <consortium name="Lawrence Berkeley National Laboratory"/>
            <person name="Hensen N."/>
            <person name="Bonometti L."/>
            <person name="Westerberg I."/>
            <person name="Brannstrom I.O."/>
            <person name="Guillou S."/>
            <person name="Cros-Aarteil S."/>
            <person name="Calhoun S."/>
            <person name="Haridas S."/>
            <person name="Kuo A."/>
            <person name="Mondo S."/>
            <person name="Pangilinan J."/>
            <person name="Riley R."/>
            <person name="Labutti K."/>
            <person name="Andreopoulos B."/>
            <person name="Lipzen A."/>
            <person name="Chen C."/>
            <person name="Yanf M."/>
            <person name="Daum C."/>
            <person name="Ng V."/>
            <person name="Clum A."/>
            <person name="Steindorff A."/>
            <person name="Ohm R."/>
            <person name="Martin F."/>
            <person name="Silar P."/>
            <person name="Natvig D."/>
            <person name="Lalanne C."/>
            <person name="Gautier V."/>
            <person name="Ament-Velasquez S.L."/>
            <person name="Kruys A."/>
            <person name="Hutchinson M.I."/>
            <person name="Powell A.J."/>
            <person name="Barry K."/>
            <person name="Miller A.N."/>
            <person name="Grigoriev I.V."/>
            <person name="Debuchy R."/>
            <person name="Gladieux P."/>
            <person name="Thoren M.H."/>
            <person name="Johannesson H."/>
        </authorList>
    </citation>
    <scope>NUCLEOTIDE SEQUENCE</scope>
    <source>
        <strain evidence="2">CBS 540.89</strain>
    </source>
</reference>
<keyword evidence="3" id="KW-1185">Reference proteome</keyword>
<proteinExistence type="predicted"/>
<feature type="compositionally biased region" description="Polar residues" evidence="1">
    <location>
        <begin position="159"/>
        <end position="169"/>
    </location>
</feature>
<dbReference type="AlphaFoldDB" id="A0AA40K739"/>
<evidence type="ECO:0000313" key="3">
    <source>
        <dbReference type="Proteomes" id="UP001172159"/>
    </source>
</evidence>
<sequence>MNRNRMQMFGLNMEEIWDWESRVGTSWAYQAVQYLTTWVVWGTAPTRFRTLSDLTVKASWHTTDAGGLFDPPSPQFCLPGSPDAYLVAYPSRPSHPGSVSAVLEGRPRPPRLLEFEEEGGRLSRNTHAFASHRGQDAGQVAERSPKTFSRATTPERVAQSRQAQEGVTTQEEDPLIGYIKAGTRWPNDTLIDSIKPKMAEWQVKTPYRNTPIDHVKAGPRRGNNSRGGWVFMNGEQPKMAEERVTSL</sequence>
<name>A0AA40K739_9PEZI</name>
<dbReference type="EMBL" id="JAUKTV010000001">
    <property type="protein sequence ID" value="KAK0748380.1"/>
    <property type="molecule type" value="Genomic_DNA"/>
</dbReference>
<feature type="region of interest" description="Disordered" evidence="1">
    <location>
        <begin position="211"/>
        <end position="232"/>
    </location>
</feature>
<comment type="caution">
    <text evidence="2">The sequence shown here is derived from an EMBL/GenBank/DDBJ whole genome shotgun (WGS) entry which is preliminary data.</text>
</comment>
<feature type="region of interest" description="Disordered" evidence="1">
    <location>
        <begin position="131"/>
        <end position="171"/>
    </location>
</feature>
<gene>
    <name evidence="2" type="ORF">B0T21DRAFT_406907</name>
</gene>
<protein>
    <submittedName>
        <fullName evidence="2">Uncharacterized protein</fullName>
    </submittedName>
</protein>
<evidence type="ECO:0000313" key="2">
    <source>
        <dbReference type="EMBL" id="KAK0748380.1"/>
    </source>
</evidence>
<organism evidence="2 3">
    <name type="scientific">Apiosordaria backusii</name>
    <dbReference type="NCBI Taxonomy" id="314023"/>
    <lineage>
        <taxon>Eukaryota</taxon>
        <taxon>Fungi</taxon>
        <taxon>Dikarya</taxon>
        <taxon>Ascomycota</taxon>
        <taxon>Pezizomycotina</taxon>
        <taxon>Sordariomycetes</taxon>
        <taxon>Sordariomycetidae</taxon>
        <taxon>Sordariales</taxon>
        <taxon>Lasiosphaeriaceae</taxon>
        <taxon>Apiosordaria</taxon>
    </lineage>
</organism>
<accession>A0AA40K739</accession>
<evidence type="ECO:0000256" key="1">
    <source>
        <dbReference type="SAM" id="MobiDB-lite"/>
    </source>
</evidence>